<evidence type="ECO:0000313" key="2">
    <source>
        <dbReference type="EMBL" id="MBB3944769.1"/>
    </source>
</evidence>
<gene>
    <name evidence="2" type="ORF">GGQ73_000694</name>
</gene>
<evidence type="ECO:0008006" key="4">
    <source>
        <dbReference type="Google" id="ProtNLM"/>
    </source>
</evidence>
<evidence type="ECO:0000313" key="3">
    <source>
        <dbReference type="Proteomes" id="UP000565286"/>
    </source>
</evidence>
<comment type="caution">
    <text evidence="2">The sequence shown here is derived from an EMBL/GenBank/DDBJ whole genome shotgun (WGS) entry which is preliminary data.</text>
</comment>
<feature type="region of interest" description="Disordered" evidence="1">
    <location>
        <begin position="56"/>
        <end position="77"/>
    </location>
</feature>
<name>A0A7W6C5D9_9HYPH</name>
<keyword evidence="3" id="KW-1185">Reference proteome</keyword>
<dbReference type="PROSITE" id="PS51257">
    <property type="entry name" value="PROKAR_LIPOPROTEIN"/>
    <property type="match status" value="1"/>
</dbReference>
<reference evidence="2 3" key="1">
    <citation type="submission" date="2020-08" db="EMBL/GenBank/DDBJ databases">
        <title>Genomic Encyclopedia of Type Strains, Phase IV (KMG-IV): sequencing the most valuable type-strain genomes for metagenomic binning, comparative biology and taxonomic classification.</title>
        <authorList>
            <person name="Goeker M."/>
        </authorList>
    </citation>
    <scope>NUCLEOTIDE SEQUENCE [LARGE SCALE GENOMIC DNA]</scope>
    <source>
        <strain evidence="2 3">DSM 26438</strain>
    </source>
</reference>
<dbReference type="Proteomes" id="UP000565286">
    <property type="component" value="Unassembled WGS sequence"/>
</dbReference>
<dbReference type="AlphaFoldDB" id="A0A7W6C5D9"/>
<organism evidence="2 3">
    <name type="scientific">Rhizobium skierniewicense</name>
    <dbReference type="NCBI Taxonomy" id="984260"/>
    <lineage>
        <taxon>Bacteria</taxon>
        <taxon>Pseudomonadati</taxon>
        <taxon>Pseudomonadota</taxon>
        <taxon>Alphaproteobacteria</taxon>
        <taxon>Hyphomicrobiales</taxon>
        <taxon>Rhizobiaceae</taxon>
        <taxon>Rhizobium/Agrobacterium group</taxon>
        <taxon>Rhizobium</taxon>
    </lineage>
</organism>
<protein>
    <recommendedName>
        <fullName evidence="4">Lipoprotein</fullName>
    </recommendedName>
</protein>
<accession>A0A7W6C5D9</accession>
<evidence type="ECO:0000256" key="1">
    <source>
        <dbReference type="SAM" id="MobiDB-lite"/>
    </source>
</evidence>
<proteinExistence type="predicted"/>
<sequence length="77" mass="8225">MKLLTASLCLVSLGILSGCVDGPGYRGSPAARDQSCGMGQDDVSHPYAGRCDWRRENGRDWANSGSSDSDSVYVRGR</sequence>
<dbReference type="EMBL" id="JACIDV010000002">
    <property type="protein sequence ID" value="MBB3944769.1"/>
    <property type="molecule type" value="Genomic_DNA"/>
</dbReference>